<dbReference type="GO" id="GO:0016973">
    <property type="term" value="P:poly(A)+ mRNA export from nucleus"/>
    <property type="evidence" value="ECO:0007669"/>
    <property type="project" value="TreeGrafter"/>
</dbReference>
<reference evidence="1" key="1">
    <citation type="submission" date="2012-06" db="EMBL/GenBank/DDBJ databases">
        <title>Short 5' UTR of Entamoeba genes.</title>
        <authorList>
            <person name="Hiranuka K."/>
            <person name="Kumagai M."/>
            <person name="Wakaguri H."/>
            <person name="Suzuki Y."/>
            <person name="Sugano S."/>
            <person name="Watanabe J."/>
            <person name="Makioka A."/>
        </authorList>
    </citation>
    <scope>NUCLEOTIDE SEQUENCE</scope>
    <source>
        <strain evidence="1">IP1</strain>
    </source>
</reference>
<dbReference type="EMBL" id="AK423174">
    <property type="protein sequence ID" value="BAN41602.1"/>
    <property type="molecule type" value="mRNA"/>
</dbReference>
<proteinExistence type="evidence at transcript level"/>
<name>S0B6Q0_ENTIV</name>
<dbReference type="PANTHER" id="PTHR12732:SF0">
    <property type="entry name" value="PCI DOMAIN-CONTAINING PROTEIN 2"/>
    <property type="match status" value="1"/>
</dbReference>
<accession>S0B6Q0</accession>
<evidence type="ECO:0008006" key="2">
    <source>
        <dbReference type="Google" id="ProtNLM"/>
    </source>
</evidence>
<dbReference type="GO" id="GO:0003723">
    <property type="term" value="F:RNA binding"/>
    <property type="evidence" value="ECO:0007669"/>
    <property type="project" value="InterPro"/>
</dbReference>
<dbReference type="GO" id="GO:0003690">
    <property type="term" value="F:double-stranded DNA binding"/>
    <property type="evidence" value="ECO:0007669"/>
    <property type="project" value="InterPro"/>
</dbReference>
<dbReference type="GO" id="GO:0070390">
    <property type="term" value="C:transcription export complex 2"/>
    <property type="evidence" value="ECO:0007669"/>
    <property type="project" value="TreeGrafter"/>
</dbReference>
<dbReference type="GO" id="GO:0000973">
    <property type="term" value="P:post-transcriptional tethering of RNA polymerase II gene DNA at nuclear periphery"/>
    <property type="evidence" value="ECO:0007669"/>
    <property type="project" value="TreeGrafter"/>
</dbReference>
<dbReference type="GO" id="GO:0006368">
    <property type="term" value="P:transcription elongation by RNA polymerase II"/>
    <property type="evidence" value="ECO:0007669"/>
    <property type="project" value="TreeGrafter"/>
</dbReference>
<organism evidence="1">
    <name type="scientific">Entamoeba invadens</name>
    <dbReference type="NCBI Taxonomy" id="33085"/>
    <lineage>
        <taxon>Eukaryota</taxon>
        <taxon>Amoebozoa</taxon>
        <taxon>Evosea</taxon>
        <taxon>Archamoebae</taxon>
        <taxon>Mastigamoebida</taxon>
        <taxon>Entamoebidae</taxon>
        <taxon>Entamoeba</taxon>
    </lineage>
</organism>
<dbReference type="PANTHER" id="PTHR12732">
    <property type="entry name" value="UNCHARACTERIZED PROTEASOME COMPONENT REGION PCI-CONTAINING"/>
    <property type="match status" value="1"/>
</dbReference>
<evidence type="ECO:0000313" key="1">
    <source>
        <dbReference type="EMBL" id="BAN41602.1"/>
    </source>
</evidence>
<sequence>MTDIQELITGLKECMNYDVDDTAVIGDCINIIRMISKKIVSIYREHDDDLMSQISDIMTVVIGKMASRLTVVLGYILCILYHLRRYGDALNVVEVLMESKPLNFSVFIKASDSAMYGYYYGKLLIVNSRYQNAAESFERAYMCASPNFQEVILMYLVPLQLRRGKYVPRDLLEKVNNVLLLELCDVVSCGDVYNYEQLLKENGSALLSVGLYPLYNSLRIVVYRNLLDFVFRTKKVTKMHLELFVKAVQATGEKECDLITVQNMITNMASDKILKGAVYIGMKAMAAAPCDTLTYYQF</sequence>
<dbReference type="AlphaFoldDB" id="S0B6Q0"/>
<dbReference type="InterPro" id="IPR045114">
    <property type="entry name" value="Csn12-like"/>
</dbReference>
<protein>
    <recommendedName>
        <fullName evidence="2">PCI domain-containing protein</fullName>
    </recommendedName>
</protein>
<dbReference type="VEuPathDB" id="AmoebaDB:EIN_252810"/>
<dbReference type="SMART" id="SM00753">
    <property type="entry name" value="PAM"/>
    <property type="match status" value="1"/>
</dbReference>